<feature type="transmembrane region" description="Helical" evidence="11">
    <location>
        <begin position="391"/>
        <end position="414"/>
    </location>
</feature>
<comment type="subcellular location">
    <subcellularLocation>
        <location evidence="1">Membrane</location>
        <topology evidence="1">Single-pass type I membrane protein</topology>
    </subcellularLocation>
</comment>
<evidence type="ECO:0000256" key="7">
    <source>
        <dbReference type="ARBA" id="ARBA00023136"/>
    </source>
</evidence>
<evidence type="ECO:0000256" key="3">
    <source>
        <dbReference type="ARBA" id="ARBA00022692"/>
    </source>
</evidence>
<feature type="compositionally biased region" description="Low complexity" evidence="10">
    <location>
        <begin position="768"/>
        <end position="791"/>
    </location>
</feature>
<keyword evidence="5" id="KW-0677">Repeat</keyword>
<dbReference type="SUPFAM" id="SSF56112">
    <property type="entry name" value="Protein kinase-like (PK-like)"/>
    <property type="match status" value="1"/>
</dbReference>
<name>A0A835LNN9_9MAGN</name>
<dbReference type="FunFam" id="3.80.10.10:FF:000155">
    <property type="entry name" value="Putative inactive leucine-rich repeat receptor-like protein kinase"/>
    <property type="match status" value="1"/>
</dbReference>
<feature type="domain" description="Protein kinase" evidence="13">
    <location>
        <begin position="480"/>
        <end position="756"/>
    </location>
</feature>
<organism evidence="14 15">
    <name type="scientific">Coptis chinensis</name>
    <dbReference type="NCBI Taxonomy" id="261450"/>
    <lineage>
        <taxon>Eukaryota</taxon>
        <taxon>Viridiplantae</taxon>
        <taxon>Streptophyta</taxon>
        <taxon>Embryophyta</taxon>
        <taxon>Tracheophyta</taxon>
        <taxon>Spermatophyta</taxon>
        <taxon>Magnoliopsida</taxon>
        <taxon>Ranunculales</taxon>
        <taxon>Ranunculaceae</taxon>
        <taxon>Coptidoideae</taxon>
        <taxon>Coptis</taxon>
    </lineage>
</organism>
<gene>
    <name evidence="14" type="ORF">IFM89_035656</name>
</gene>
<dbReference type="PANTHER" id="PTHR48006">
    <property type="entry name" value="LEUCINE-RICH REPEAT-CONTAINING PROTEIN DDB_G0281931-RELATED"/>
    <property type="match status" value="1"/>
</dbReference>
<accession>A0A835LNN9</accession>
<dbReference type="AlphaFoldDB" id="A0A835LNN9"/>
<dbReference type="FunFam" id="3.30.200.20:FF:000285">
    <property type="entry name" value="Putative inactive leucine-rich repeat receptor-like protein kinase"/>
    <property type="match status" value="1"/>
</dbReference>
<dbReference type="GO" id="GO:0004672">
    <property type="term" value="F:protein kinase activity"/>
    <property type="evidence" value="ECO:0007669"/>
    <property type="project" value="InterPro"/>
</dbReference>
<dbReference type="FunFam" id="3.80.10.10:FF:001001">
    <property type="entry name" value="Probable inactive leucine-rich repeat receptor-like protein kinase At3g03770"/>
    <property type="match status" value="1"/>
</dbReference>
<keyword evidence="7 11" id="KW-0472">Membrane</keyword>
<feature type="signal peptide" evidence="12">
    <location>
        <begin position="1"/>
        <end position="26"/>
    </location>
</feature>
<evidence type="ECO:0000256" key="8">
    <source>
        <dbReference type="ARBA" id="ARBA00023170"/>
    </source>
</evidence>
<evidence type="ECO:0000256" key="2">
    <source>
        <dbReference type="ARBA" id="ARBA00022614"/>
    </source>
</evidence>
<dbReference type="GO" id="GO:0005524">
    <property type="term" value="F:ATP binding"/>
    <property type="evidence" value="ECO:0007669"/>
    <property type="project" value="InterPro"/>
</dbReference>
<protein>
    <recommendedName>
        <fullName evidence="13">Protein kinase domain-containing protein</fullName>
    </recommendedName>
</protein>
<keyword evidence="2" id="KW-0433">Leucine-rich repeat</keyword>
<dbReference type="InterPro" id="IPR032675">
    <property type="entry name" value="LRR_dom_sf"/>
</dbReference>
<keyword evidence="3 11" id="KW-0812">Transmembrane</keyword>
<evidence type="ECO:0000313" key="15">
    <source>
        <dbReference type="Proteomes" id="UP000631114"/>
    </source>
</evidence>
<evidence type="ECO:0000256" key="5">
    <source>
        <dbReference type="ARBA" id="ARBA00022737"/>
    </source>
</evidence>
<dbReference type="GO" id="GO:0016020">
    <property type="term" value="C:membrane"/>
    <property type="evidence" value="ECO:0007669"/>
    <property type="project" value="UniProtKB-SubCell"/>
</dbReference>
<keyword evidence="6 11" id="KW-1133">Transmembrane helix</keyword>
<feature type="chain" id="PRO_5032652837" description="Protein kinase domain-containing protein" evidence="12">
    <location>
        <begin position="27"/>
        <end position="791"/>
    </location>
</feature>
<comment type="caution">
    <text evidence="14">The sequence shown here is derived from an EMBL/GenBank/DDBJ whole genome shotgun (WGS) entry which is preliminary data.</text>
</comment>
<proteinExistence type="predicted"/>
<dbReference type="InterPro" id="IPR011009">
    <property type="entry name" value="Kinase-like_dom_sf"/>
</dbReference>
<evidence type="ECO:0000256" key="10">
    <source>
        <dbReference type="SAM" id="MobiDB-lite"/>
    </source>
</evidence>
<evidence type="ECO:0000256" key="1">
    <source>
        <dbReference type="ARBA" id="ARBA00004479"/>
    </source>
</evidence>
<dbReference type="Gene3D" id="1.10.510.10">
    <property type="entry name" value="Transferase(Phosphotransferase) domain 1"/>
    <property type="match status" value="1"/>
</dbReference>
<dbReference type="PANTHER" id="PTHR48006:SF84">
    <property type="entry name" value="REPEAT TRANSMEMBRANE PROTEIN KINASE, PUTATIVE, EXPRESSED-RELATED"/>
    <property type="match status" value="1"/>
</dbReference>
<dbReference type="FunFam" id="1.10.510.10:FF:000431">
    <property type="entry name" value="Putative inactive leucine-rich repeat receptor-like protein kinase"/>
    <property type="match status" value="1"/>
</dbReference>
<evidence type="ECO:0000313" key="14">
    <source>
        <dbReference type="EMBL" id="KAF9599197.1"/>
    </source>
</evidence>
<reference evidence="14 15" key="1">
    <citation type="submission" date="2020-10" db="EMBL/GenBank/DDBJ databases">
        <title>The Coptis chinensis genome and diversification of protoberbering-type alkaloids.</title>
        <authorList>
            <person name="Wang B."/>
            <person name="Shu S."/>
            <person name="Song C."/>
            <person name="Liu Y."/>
        </authorList>
    </citation>
    <scope>NUCLEOTIDE SEQUENCE [LARGE SCALE GENOMIC DNA]</scope>
    <source>
        <strain evidence="14">HL-2020</strain>
        <tissue evidence="14">Leaf</tissue>
    </source>
</reference>
<keyword evidence="8" id="KW-0675">Receptor</keyword>
<evidence type="ECO:0000256" key="9">
    <source>
        <dbReference type="ARBA" id="ARBA00023180"/>
    </source>
</evidence>
<evidence type="ECO:0000256" key="6">
    <source>
        <dbReference type="ARBA" id="ARBA00022989"/>
    </source>
</evidence>
<sequence length="791" mass="87493">MGVGRNFSSTIFLLFVVLLLIPCTEQLQTSHAHTLLRIKKLLNSPSVLSTWNTSTDFCNAEPSASLTVACYEDNITQLHIIGEKGTSSLPENFSIDSFFTTLVRLPSLKVLSLVSLGLWGSLPSKISRLFSLEILNISSNFLSGAIPQEVSVLRSLQTLILDNNMFNGSVPKWMGELSLLAVLSLPNNSFSGSLPNSLRGLNTLRVLSLSMNQFSGEVPDLSGLTNLQVLDLEDNRFGPEFPSLASKVVTLVLRKNKFSSAIPEELSSYYQLKWIDISFNRFVGPFPKSLLTLPSITYLNIAGNRFTGMLFENMSCNAELDYVDFSSNLLTGKLPTCLLSDSENRVVRYSKNCLASGEQNQHPYFFCRNEALAVGILPRKQKKPTRMAKGILALSIVGGITLGVSLIGLLIVLVRRAQFGKRTMKIPRTRLIQENVSTGYSSKLLSDARYISQTMRLGGLGLPPYRTFSLEELERATSNFNTSSFLGEGSHGQMYRGELNDGSLVAIRCLKLKRRHSTQNFRHHIELISKLRHRHLVSALGHCFECYLDDSSVSRMFLVFEYVQNGTLRGHISEGLTEQKLTWTQRIAAAVGVAKGIQFLHTGIVPGVYSNNLKITDVLLDNNLAAKISSYNLPLLAENVGKLGTGVHSSALKEHNARGRTIDADKVDVYDFGVILLEMIVGKSILSKDEVDIIKDQLQWGITADDVSLISIVDPVICKACSEESMKTMMGICLRALSEEPAQRPSIEDVLWNLQFAAQVQDEWRGDSQCQSSKESPVSSSQRPSSQLTSW</sequence>
<keyword evidence="9" id="KW-0325">Glycoprotein</keyword>
<keyword evidence="15" id="KW-1185">Reference proteome</keyword>
<dbReference type="Gene3D" id="3.80.10.10">
    <property type="entry name" value="Ribonuclease Inhibitor"/>
    <property type="match status" value="2"/>
</dbReference>
<feature type="region of interest" description="Disordered" evidence="10">
    <location>
        <begin position="765"/>
        <end position="791"/>
    </location>
</feature>
<dbReference type="InterPro" id="IPR051824">
    <property type="entry name" value="LRR_Rcpt-Like_S/T_Kinase"/>
</dbReference>
<dbReference type="Gene3D" id="3.30.200.20">
    <property type="entry name" value="Phosphorylase Kinase, domain 1"/>
    <property type="match status" value="1"/>
</dbReference>
<evidence type="ECO:0000259" key="13">
    <source>
        <dbReference type="PROSITE" id="PS50011"/>
    </source>
</evidence>
<dbReference type="SUPFAM" id="SSF52058">
    <property type="entry name" value="L domain-like"/>
    <property type="match status" value="1"/>
</dbReference>
<dbReference type="PROSITE" id="PS50011">
    <property type="entry name" value="PROTEIN_KINASE_DOM"/>
    <property type="match status" value="1"/>
</dbReference>
<dbReference type="InterPro" id="IPR000719">
    <property type="entry name" value="Prot_kinase_dom"/>
</dbReference>
<evidence type="ECO:0000256" key="11">
    <source>
        <dbReference type="SAM" id="Phobius"/>
    </source>
</evidence>
<dbReference type="OrthoDB" id="676979at2759"/>
<evidence type="ECO:0000256" key="4">
    <source>
        <dbReference type="ARBA" id="ARBA00022729"/>
    </source>
</evidence>
<evidence type="ECO:0000256" key="12">
    <source>
        <dbReference type="SAM" id="SignalP"/>
    </source>
</evidence>
<dbReference type="Proteomes" id="UP000631114">
    <property type="component" value="Unassembled WGS sequence"/>
</dbReference>
<dbReference type="EMBL" id="JADFTS010000007">
    <property type="protein sequence ID" value="KAF9599197.1"/>
    <property type="molecule type" value="Genomic_DNA"/>
</dbReference>
<dbReference type="InterPro" id="IPR055414">
    <property type="entry name" value="LRR_R13L4/SHOC2-like"/>
</dbReference>
<dbReference type="Pfam" id="PF23598">
    <property type="entry name" value="LRR_14"/>
    <property type="match status" value="1"/>
</dbReference>
<dbReference type="Pfam" id="PF07714">
    <property type="entry name" value="PK_Tyr_Ser-Thr"/>
    <property type="match status" value="1"/>
</dbReference>
<keyword evidence="4 12" id="KW-0732">Signal</keyword>
<dbReference type="InterPro" id="IPR001245">
    <property type="entry name" value="Ser-Thr/Tyr_kinase_cat_dom"/>
</dbReference>